<reference evidence="1 2" key="1">
    <citation type="submission" date="2021-06" db="EMBL/GenBank/DDBJ databases">
        <title>Caerostris extrusa draft genome.</title>
        <authorList>
            <person name="Kono N."/>
            <person name="Arakawa K."/>
        </authorList>
    </citation>
    <scope>NUCLEOTIDE SEQUENCE [LARGE SCALE GENOMIC DNA]</scope>
</reference>
<dbReference type="EMBL" id="BPLR01016974">
    <property type="protein sequence ID" value="GIY87779.1"/>
    <property type="molecule type" value="Genomic_DNA"/>
</dbReference>
<evidence type="ECO:0000313" key="2">
    <source>
        <dbReference type="Proteomes" id="UP001054945"/>
    </source>
</evidence>
<comment type="caution">
    <text evidence="1">The sequence shown here is derived from an EMBL/GenBank/DDBJ whole genome shotgun (WGS) entry which is preliminary data.</text>
</comment>
<accession>A0AAV4X170</accession>
<keyword evidence="2" id="KW-1185">Reference proteome</keyword>
<protein>
    <submittedName>
        <fullName evidence="1">Uncharacterized protein</fullName>
    </submittedName>
</protein>
<name>A0AAV4X170_CAEEX</name>
<dbReference type="Proteomes" id="UP001054945">
    <property type="component" value="Unassembled WGS sequence"/>
</dbReference>
<dbReference type="AlphaFoldDB" id="A0AAV4X170"/>
<proteinExistence type="predicted"/>
<gene>
    <name evidence="1" type="ORF">CEXT_690241</name>
</gene>
<organism evidence="1 2">
    <name type="scientific">Caerostris extrusa</name>
    <name type="common">Bark spider</name>
    <name type="synonym">Caerostris bankana</name>
    <dbReference type="NCBI Taxonomy" id="172846"/>
    <lineage>
        <taxon>Eukaryota</taxon>
        <taxon>Metazoa</taxon>
        <taxon>Ecdysozoa</taxon>
        <taxon>Arthropoda</taxon>
        <taxon>Chelicerata</taxon>
        <taxon>Arachnida</taxon>
        <taxon>Araneae</taxon>
        <taxon>Araneomorphae</taxon>
        <taxon>Entelegynae</taxon>
        <taxon>Araneoidea</taxon>
        <taxon>Araneidae</taxon>
        <taxon>Caerostris</taxon>
    </lineage>
</organism>
<evidence type="ECO:0000313" key="1">
    <source>
        <dbReference type="EMBL" id="GIY87779.1"/>
    </source>
</evidence>
<sequence length="86" mass="10231">MTLLSHRHQLVLQWKGQFGLLTTWSLKEKTTFDRFGPRRTLKVFYDLPQRHGWLLLPPNNVSVIGRQVNDFSVIVEILHYHFQNCL</sequence>